<name>A0A8X6N9M2_NEPPI</name>
<keyword evidence="2" id="KW-1185">Reference proteome</keyword>
<evidence type="ECO:0000313" key="1">
    <source>
        <dbReference type="EMBL" id="GFT01281.1"/>
    </source>
</evidence>
<comment type="caution">
    <text evidence="1">The sequence shown here is derived from an EMBL/GenBank/DDBJ whole genome shotgun (WGS) entry which is preliminary data.</text>
</comment>
<gene>
    <name evidence="1" type="ORF">NPIL_190031</name>
</gene>
<dbReference type="AlphaFoldDB" id="A0A8X6N9M2"/>
<organism evidence="1 2">
    <name type="scientific">Nephila pilipes</name>
    <name type="common">Giant wood spider</name>
    <name type="synonym">Nephila maculata</name>
    <dbReference type="NCBI Taxonomy" id="299642"/>
    <lineage>
        <taxon>Eukaryota</taxon>
        <taxon>Metazoa</taxon>
        <taxon>Ecdysozoa</taxon>
        <taxon>Arthropoda</taxon>
        <taxon>Chelicerata</taxon>
        <taxon>Arachnida</taxon>
        <taxon>Araneae</taxon>
        <taxon>Araneomorphae</taxon>
        <taxon>Entelegynae</taxon>
        <taxon>Araneoidea</taxon>
        <taxon>Nephilidae</taxon>
        <taxon>Nephila</taxon>
    </lineage>
</organism>
<proteinExistence type="predicted"/>
<dbReference type="EMBL" id="BMAW01101819">
    <property type="protein sequence ID" value="GFT01281.1"/>
    <property type="molecule type" value="Genomic_DNA"/>
</dbReference>
<reference evidence="1" key="1">
    <citation type="submission" date="2020-08" db="EMBL/GenBank/DDBJ databases">
        <title>Multicomponent nature underlies the extraordinary mechanical properties of spider dragline silk.</title>
        <authorList>
            <person name="Kono N."/>
            <person name="Nakamura H."/>
            <person name="Mori M."/>
            <person name="Yoshida Y."/>
            <person name="Ohtoshi R."/>
            <person name="Malay A.D."/>
            <person name="Moran D.A.P."/>
            <person name="Tomita M."/>
            <person name="Numata K."/>
            <person name="Arakawa K."/>
        </authorList>
    </citation>
    <scope>NUCLEOTIDE SEQUENCE</scope>
</reference>
<sequence length="84" mass="9727">PLRIPPPEFRWGNSHTPHNIWSKQVLNPQPDFNVIGNGAHDLDHWASAAPIQIGEIILPEKRVPRPHIVHYCRVILEEDIQEFK</sequence>
<evidence type="ECO:0000313" key="2">
    <source>
        <dbReference type="Proteomes" id="UP000887013"/>
    </source>
</evidence>
<protein>
    <submittedName>
        <fullName evidence="1">Uncharacterized protein</fullName>
    </submittedName>
</protein>
<accession>A0A8X6N9M2</accession>
<feature type="non-terminal residue" evidence="1">
    <location>
        <position position="1"/>
    </location>
</feature>
<dbReference type="Proteomes" id="UP000887013">
    <property type="component" value="Unassembled WGS sequence"/>
</dbReference>